<dbReference type="InterPro" id="IPR011043">
    <property type="entry name" value="Gal_Oxase/kelch_b-propeller"/>
</dbReference>
<dbReference type="Gene3D" id="2.80.10.50">
    <property type="match status" value="3"/>
</dbReference>
<organism evidence="3 4">
    <name type="scientific">Flavobacterium akiainvivens</name>
    <dbReference type="NCBI Taxonomy" id="1202724"/>
    <lineage>
        <taxon>Bacteria</taxon>
        <taxon>Pseudomonadati</taxon>
        <taxon>Bacteroidota</taxon>
        <taxon>Flavobacteriia</taxon>
        <taxon>Flavobacteriales</taxon>
        <taxon>Flavobacteriaceae</taxon>
        <taxon>Flavobacterium</taxon>
    </lineage>
</organism>
<dbReference type="NCBIfam" id="TIGR04183">
    <property type="entry name" value="Por_Secre_tail"/>
    <property type="match status" value="1"/>
</dbReference>
<dbReference type="STRING" id="1202724.AM493_14170"/>
<feature type="chain" id="PRO_5005839021" evidence="2">
    <location>
        <begin position="23"/>
        <end position="471"/>
    </location>
</feature>
<dbReference type="EMBL" id="LIYD01000005">
    <property type="protein sequence ID" value="KOS07050.1"/>
    <property type="molecule type" value="Genomic_DNA"/>
</dbReference>
<dbReference type="InterPro" id="IPR026444">
    <property type="entry name" value="Secre_tail"/>
</dbReference>
<dbReference type="Proteomes" id="UP000037755">
    <property type="component" value="Unassembled WGS sequence"/>
</dbReference>
<dbReference type="SUPFAM" id="SSF50965">
    <property type="entry name" value="Galactose oxidase, central domain"/>
    <property type="match status" value="1"/>
</dbReference>
<keyword evidence="1 2" id="KW-0732">Signal</keyword>
<evidence type="ECO:0000256" key="2">
    <source>
        <dbReference type="SAM" id="SignalP"/>
    </source>
</evidence>
<dbReference type="InterPro" id="IPR013431">
    <property type="entry name" value="Delta_60_rpt"/>
</dbReference>
<proteinExistence type="predicted"/>
<dbReference type="OrthoDB" id="9805017at2"/>
<keyword evidence="4" id="KW-1185">Reference proteome</keyword>
<gene>
    <name evidence="3" type="ORF">AM493_14170</name>
</gene>
<dbReference type="AlphaFoldDB" id="A0A0M9VIU9"/>
<name>A0A0M9VIU9_9FLAO</name>
<evidence type="ECO:0000313" key="3">
    <source>
        <dbReference type="EMBL" id="KOS07050.1"/>
    </source>
</evidence>
<comment type="caution">
    <text evidence="3">The sequence shown here is derived from an EMBL/GenBank/DDBJ whole genome shotgun (WGS) entry which is preliminary data.</text>
</comment>
<dbReference type="NCBIfam" id="TIGR02608">
    <property type="entry name" value="delta_60_rpt"/>
    <property type="match status" value="5"/>
</dbReference>
<dbReference type="Pfam" id="PF17164">
    <property type="entry name" value="DUF5122"/>
    <property type="match status" value="7"/>
</dbReference>
<evidence type="ECO:0000313" key="4">
    <source>
        <dbReference type="Proteomes" id="UP000037755"/>
    </source>
</evidence>
<protein>
    <submittedName>
        <fullName evidence="3">Uncharacterized protein</fullName>
    </submittedName>
</protein>
<evidence type="ECO:0000256" key="1">
    <source>
        <dbReference type="ARBA" id="ARBA00022729"/>
    </source>
</evidence>
<sequence length="471" mass="50215">MKKFFTLSAFVCSLALSAQTLALDADFNQGGTGVTNGAVINDVFLLNGGKILIGGGSYFNSYNGIPVADFACLNQDGSLDESFNISLPGGVACIAGADDKIYVGGAFSNCNGNPVNQIIRLNSDGSLDSEFTSSVVFDSTPGLVKVIYSIAVDANGKILVGGDFKTPEGNRYTIIRLNADGSLDTTFAYNGDYNGVLTKADEIIVLADNKILVAGNMNDDSDTLYKGLIRLNENGTIDTTFNSKYYVRGVVHDVVLEYDGKIVAAGFFDVPTGNTVATLIRLNDDGSIDESFSVTTAQNSYSANRILDIEKYNGKYLVSGKFDAYGDHEVHDMALINYDGSIDTSFSIGAGVDFHLTKAVALNDGKILAAGSFMQFNGESKRGIVRLIGTVVGGNKFTEASSFVYKANDCFNIVSDNEIANVSIYDVSGKLIYTAQAESNNLALENTFSNGVFFVNVSYQNGSTSQHKILN</sequence>
<feature type="signal peptide" evidence="2">
    <location>
        <begin position="1"/>
        <end position="22"/>
    </location>
</feature>
<reference evidence="3 4" key="1">
    <citation type="submission" date="2015-08" db="EMBL/GenBank/DDBJ databases">
        <title>Whole genome sequence of Flavobacterium akiainvivens IK-1T, from decaying Wikstroemia oahuensis, an endemic Hawaiian shrub.</title>
        <authorList>
            <person name="Wan X."/>
            <person name="Hou S."/>
            <person name="Saito J."/>
            <person name="Donachie S."/>
        </authorList>
    </citation>
    <scope>NUCLEOTIDE SEQUENCE [LARGE SCALE GENOMIC DNA]</scope>
    <source>
        <strain evidence="3 4">IK-1</strain>
    </source>
</reference>
<dbReference type="RefSeq" id="WP_054408687.1">
    <property type="nucleotide sequence ID" value="NZ_FOYA01000009.1"/>
</dbReference>
<dbReference type="PATRIC" id="fig|1202724.3.peg.2943"/>
<accession>A0A0M9VIU9</accession>